<dbReference type="HOGENOM" id="CLU_3299936_0_0_1"/>
<reference evidence="2" key="2">
    <citation type="submission" date="2015-06" db="UniProtKB">
        <authorList>
            <consortium name="EnsemblMetazoa"/>
        </authorList>
    </citation>
    <scope>IDENTIFICATION</scope>
</reference>
<dbReference type="InterPro" id="IPR001849">
    <property type="entry name" value="PH_domain"/>
</dbReference>
<keyword evidence="3" id="KW-1185">Reference proteome</keyword>
<name>T1GMJ0_MEGSC</name>
<reference evidence="3" key="1">
    <citation type="submission" date="2013-02" db="EMBL/GenBank/DDBJ databases">
        <authorList>
            <person name="Hughes D."/>
        </authorList>
    </citation>
    <scope>NUCLEOTIDE SEQUENCE</scope>
    <source>
        <strain>Durham</strain>
        <strain evidence="3">NC isolate 2 -- Noor lab</strain>
    </source>
</reference>
<proteinExistence type="predicted"/>
<dbReference type="STRING" id="36166.T1GMJ0"/>
<dbReference type="EMBL" id="CAQQ02030914">
    <property type="status" value="NOT_ANNOTATED_CDS"/>
    <property type="molecule type" value="Genomic_DNA"/>
</dbReference>
<dbReference type="Proteomes" id="UP000015102">
    <property type="component" value="Unassembled WGS sequence"/>
</dbReference>
<sequence length="40" mass="4777">MSASTEEDKLEWIQRLKQSISHNPFYDILIQRKNKASTNR</sequence>
<dbReference type="AlphaFoldDB" id="T1GMJ0"/>
<dbReference type="PROSITE" id="PS50003">
    <property type="entry name" value="PH_DOMAIN"/>
    <property type="match status" value="1"/>
</dbReference>
<feature type="domain" description="PH" evidence="1">
    <location>
        <begin position="1"/>
        <end position="21"/>
    </location>
</feature>
<protein>
    <recommendedName>
        <fullName evidence="1">PH domain-containing protein</fullName>
    </recommendedName>
</protein>
<organism evidence="2 3">
    <name type="scientific">Megaselia scalaris</name>
    <name type="common">Humpbacked fly</name>
    <name type="synonym">Phora scalaris</name>
    <dbReference type="NCBI Taxonomy" id="36166"/>
    <lineage>
        <taxon>Eukaryota</taxon>
        <taxon>Metazoa</taxon>
        <taxon>Ecdysozoa</taxon>
        <taxon>Arthropoda</taxon>
        <taxon>Hexapoda</taxon>
        <taxon>Insecta</taxon>
        <taxon>Pterygota</taxon>
        <taxon>Neoptera</taxon>
        <taxon>Endopterygota</taxon>
        <taxon>Diptera</taxon>
        <taxon>Brachycera</taxon>
        <taxon>Muscomorpha</taxon>
        <taxon>Platypezoidea</taxon>
        <taxon>Phoridae</taxon>
        <taxon>Megaseliini</taxon>
        <taxon>Megaselia</taxon>
    </lineage>
</organism>
<evidence type="ECO:0000313" key="2">
    <source>
        <dbReference type="EnsemblMetazoa" id="MESCA004765-PA"/>
    </source>
</evidence>
<dbReference type="EnsemblMetazoa" id="MESCA004765-RA">
    <property type="protein sequence ID" value="MESCA004765-PA"/>
    <property type="gene ID" value="MESCA004765"/>
</dbReference>
<accession>T1GMJ0</accession>
<evidence type="ECO:0000313" key="3">
    <source>
        <dbReference type="Proteomes" id="UP000015102"/>
    </source>
</evidence>
<evidence type="ECO:0000259" key="1">
    <source>
        <dbReference type="PROSITE" id="PS50003"/>
    </source>
</evidence>